<dbReference type="EMBL" id="BK014875">
    <property type="protein sequence ID" value="DAD79951.1"/>
    <property type="molecule type" value="Genomic_DNA"/>
</dbReference>
<sequence>MEKVVQCHCQILSIERMGRTHPLESLHSSGRFHPPSLSR</sequence>
<feature type="region of interest" description="Disordered" evidence="1">
    <location>
        <begin position="20"/>
        <end position="39"/>
    </location>
</feature>
<accession>A0A8S5MCZ9</accession>
<name>A0A8S5MCZ9_9CAUD</name>
<proteinExistence type="predicted"/>
<evidence type="ECO:0000256" key="1">
    <source>
        <dbReference type="SAM" id="MobiDB-lite"/>
    </source>
</evidence>
<organism evidence="2">
    <name type="scientific">Siphoviridae sp. ctDyb2</name>
    <dbReference type="NCBI Taxonomy" id="2826201"/>
    <lineage>
        <taxon>Viruses</taxon>
        <taxon>Duplodnaviria</taxon>
        <taxon>Heunggongvirae</taxon>
        <taxon>Uroviricota</taxon>
        <taxon>Caudoviricetes</taxon>
    </lineage>
</organism>
<protein>
    <submittedName>
        <fullName evidence="2">Uncharacterized protein</fullName>
    </submittedName>
</protein>
<evidence type="ECO:0000313" key="2">
    <source>
        <dbReference type="EMBL" id="DAD79951.1"/>
    </source>
</evidence>
<reference evidence="2" key="1">
    <citation type="journal article" date="2021" name="Proc. Natl. Acad. Sci. U.S.A.">
        <title>A Catalog of Tens of Thousands of Viruses from Human Metagenomes Reveals Hidden Associations with Chronic Diseases.</title>
        <authorList>
            <person name="Tisza M.J."/>
            <person name="Buck C.B."/>
        </authorList>
    </citation>
    <scope>NUCLEOTIDE SEQUENCE</scope>
    <source>
        <strain evidence="2">CtDyb2</strain>
    </source>
</reference>